<comment type="caution">
    <text evidence="3">The sequence shown here is derived from an EMBL/GenBank/DDBJ whole genome shotgun (WGS) entry which is preliminary data.</text>
</comment>
<protein>
    <submittedName>
        <fullName evidence="3">Uncharacterized protein</fullName>
    </submittedName>
</protein>
<name>A0ABN9TMK0_9DINO</name>
<feature type="signal peptide" evidence="2">
    <location>
        <begin position="1"/>
        <end position="23"/>
    </location>
</feature>
<keyword evidence="4" id="KW-1185">Reference proteome</keyword>
<sequence>MVSIHAPVSRLALLGAWFCGAGALTLSPGGSKSDVNATETTTLLFVAGLEGTGHNFFDRALNEMQAVRFSFLDNWNAYGMIRTNKSWSEDNLEENAKHLADRVSMYPGQVMYVAATLSSSWPSGQGSSYERRNNRQPSISLLRRAAARAGEIAGRSINVQILVTQRSPEETIVATCMHRHDLGSCPEQAETLAVNAGLLAEQLYNTETKAFHCVRYGDLPSLASGLAAALTDEREPLSKAEAAIQGAWMESNVGAHEHHDPKADDKEVKDWAEQMRAPLRAIDVMCKGSHEAAGSPDMHAPPAEPGARR</sequence>
<gene>
    <name evidence="3" type="ORF">PCOR1329_LOCUS40312</name>
</gene>
<dbReference type="Proteomes" id="UP001189429">
    <property type="component" value="Unassembled WGS sequence"/>
</dbReference>
<proteinExistence type="predicted"/>
<organism evidence="3 4">
    <name type="scientific">Prorocentrum cordatum</name>
    <dbReference type="NCBI Taxonomy" id="2364126"/>
    <lineage>
        <taxon>Eukaryota</taxon>
        <taxon>Sar</taxon>
        <taxon>Alveolata</taxon>
        <taxon>Dinophyceae</taxon>
        <taxon>Prorocentrales</taxon>
        <taxon>Prorocentraceae</taxon>
        <taxon>Prorocentrum</taxon>
    </lineage>
</organism>
<evidence type="ECO:0000256" key="2">
    <source>
        <dbReference type="SAM" id="SignalP"/>
    </source>
</evidence>
<dbReference type="EMBL" id="CAUYUJ010014860">
    <property type="protein sequence ID" value="CAK0846963.1"/>
    <property type="molecule type" value="Genomic_DNA"/>
</dbReference>
<feature type="chain" id="PRO_5045980656" evidence="2">
    <location>
        <begin position="24"/>
        <end position="309"/>
    </location>
</feature>
<keyword evidence="2" id="KW-0732">Signal</keyword>
<evidence type="ECO:0000256" key="1">
    <source>
        <dbReference type="SAM" id="MobiDB-lite"/>
    </source>
</evidence>
<feature type="region of interest" description="Disordered" evidence="1">
    <location>
        <begin position="287"/>
        <end position="309"/>
    </location>
</feature>
<evidence type="ECO:0000313" key="4">
    <source>
        <dbReference type="Proteomes" id="UP001189429"/>
    </source>
</evidence>
<feature type="non-terminal residue" evidence="3">
    <location>
        <position position="309"/>
    </location>
</feature>
<reference evidence="3" key="1">
    <citation type="submission" date="2023-10" db="EMBL/GenBank/DDBJ databases">
        <authorList>
            <person name="Chen Y."/>
            <person name="Shah S."/>
            <person name="Dougan E. K."/>
            <person name="Thang M."/>
            <person name="Chan C."/>
        </authorList>
    </citation>
    <scope>NUCLEOTIDE SEQUENCE [LARGE SCALE GENOMIC DNA]</scope>
</reference>
<evidence type="ECO:0000313" key="3">
    <source>
        <dbReference type="EMBL" id="CAK0846963.1"/>
    </source>
</evidence>
<accession>A0ABN9TMK0</accession>